<evidence type="ECO:0000256" key="1">
    <source>
        <dbReference type="SAM" id="SignalP"/>
    </source>
</evidence>
<dbReference type="KEGG" id="lip:LI0554"/>
<dbReference type="RefSeq" id="WP_011526637.1">
    <property type="nucleotide sequence ID" value="NC_008011.1"/>
</dbReference>
<keyword evidence="1" id="KW-0732">Signal</keyword>
<proteinExistence type="predicted"/>
<accession>Q1MQW9</accession>
<protein>
    <submittedName>
        <fullName evidence="2">NA</fullName>
    </submittedName>
</protein>
<dbReference type="AlphaFoldDB" id="Q1MQW9"/>
<organism evidence="2 3">
    <name type="scientific">Lawsonia intracellularis (strain PHE/MN1-00)</name>
    <dbReference type="NCBI Taxonomy" id="363253"/>
    <lineage>
        <taxon>Bacteria</taxon>
        <taxon>Pseudomonadati</taxon>
        <taxon>Thermodesulfobacteriota</taxon>
        <taxon>Desulfovibrionia</taxon>
        <taxon>Desulfovibrionales</taxon>
        <taxon>Desulfovibrionaceae</taxon>
        <taxon>Lawsonia</taxon>
    </lineage>
</organism>
<dbReference type="Proteomes" id="UP000002430">
    <property type="component" value="Chromosome"/>
</dbReference>
<feature type="signal peptide" evidence="1">
    <location>
        <begin position="1"/>
        <end position="25"/>
    </location>
</feature>
<reference evidence="2 3" key="1">
    <citation type="submission" date="2005-11" db="EMBL/GenBank/DDBJ databases">
        <title>The complete genome sequence of Lawsonia intracellularis: the causative agent of proliferative enteropathy.</title>
        <authorList>
            <person name="Kaur K."/>
            <person name="Zhang Q."/>
            <person name="Beckler D."/>
            <person name="Munir S."/>
            <person name="Li L."/>
            <person name="Kinsley K."/>
            <person name="Herron L."/>
            <person name="Peterson A."/>
            <person name="May B."/>
            <person name="Singh S."/>
            <person name="Gebhart C."/>
            <person name="Kapur V."/>
        </authorList>
    </citation>
    <scope>NUCLEOTIDE SEQUENCE [LARGE SCALE GENOMIC DNA]</scope>
    <source>
        <strain evidence="2 3">PHE/MN1-00</strain>
    </source>
</reference>
<dbReference type="EMBL" id="AM180252">
    <property type="protein sequence ID" value="CAJ54608.1"/>
    <property type="molecule type" value="Genomic_DNA"/>
</dbReference>
<evidence type="ECO:0000313" key="2">
    <source>
        <dbReference type="EMBL" id="CAJ54608.1"/>
    </source>
</evidence>
<sequence length="392" mass="44314">MPSFSFVLRCCLLFLMVLTSQTLSVSQPLREEAEGNLPQHIEATLTNLIEATSSTKQYPSVSQLDTILQFVTSTNEQAHKILPATRDYGKGIFYKTTINIPLSTLIKYFLNPEIPGEALYPTSIRRNVWQEGSEILQNSNIFLAAPLPPQKPIFSRGTEYEEITPDISSGCYYNYILKRLFILYKFKSETAFITVSFMPKESSVGLRGGVIGKDTEWDYVYGPDIGTNLPMLTWAKTYLYGSATINIFTQKPNSPTTDIYIFKWTSAGWSGMNVVTHKHIRNGVIRFISGLKQIMESPYLPSEQEIIKKHSELNTMSLNELQSALKPFASKLAAKSLKDSTLSKDNFQKILKNDVYPTTLTKENAVAELLKRYMKQKINQTMEGKTTITSKK</sequence>
<dbReference type="STRING" id="363253.LI0554"/>
<evidence type="ECO:0000313" key="3">
    <source>
        <dbReference type="Proteomes" id="UP000002430"/>
    </source>
</evidence>
<dbReference type="OrthoDB" id="5416239at2"/>
<dbReference type="eggNOG" id="ENOG5030I8X">
    <property type="taxonomic scope" value="Bacteria"/>
</dbReference>
<feature type="chain" id="PRO_5004194189" evidence="1">
    <location>
        <begin position="26"/>
        <end position="392"/>
    </location>
</feature>
<keyword evidence="3" id="KW-1185">Reference proteome</keyword>
<gene>
    <name evidence="2" type="ordered locus">LI0554</name>
</gene>
<name>Q1MQW9_LAWIP</name>
<dbReference type="HOGENOM" id="CLU_697814_0_0_7"/>